<reference evidence="1 2" key="1">
    <citation type="journal article" date="2021" name="Sci. Rep.">
        <title>Genome sequencing of the multicellular alga Astrephomene provides insights into convergent evolution of germ-soma differentiation.</title>
        <authorList>
            <person name="Yamashita S."/>
            <person name="Yamamoto K."/>
            <person name="Matsuzaki R."/>
            <person name="Suzuki S."/>
            <person name="Yamaguchi H."/>
            <person name="Hirooka S."/>
            <person name="Minakuchi Y."/>
            <person name="Miyagishima S."/>
            <person name="Kawachi M."/>
            <person name="Toyoda A."/>
            <person name="Nozaki H."/>
        </authorList>
    </citation>
    <scope>NUCLEOTIDE SEQUENCE [LARGE SCALE GENOMIC DNA]</scope>
    <source>
        <strain evidence="1 2">NIES-4017</strain>
    </source>
</reference>
<comment type="caution">
    <text evidence="1">The sequence shown here is derived from an EMBL/GenBank/DDBJ whole genome shotgun (WGS) entry which is preliminary data.</text>
</comment>
<accession>A0AAD3DPY2</accession>
<feature type="non-terminal residue" evidence="1">
    <location>
        <position position="138"/>
    </location>
</feature>
<evidence type="ECO:0000313" key="1">
    <source>
        <dbReference type="EMBL" id="GFR45896.1"/>
    </source>
</evidence>
<dbReference type="AlphaFoldDB" id="A0AAD3DPY2"/>
<organism evidence="1 2">
    <name type="scientific">Astrephomene gubernaculifera</name>
    <dbReference type="NCBI Taxonomy" id="47775"/>
    <lineage>
        <taxon>Eukaryota</taxon>
        <taxon>Viridiplantae</taxon>
        <taxon>Chlorophyta</taxon>
        <taxon>core chlorophytes</taxon>
        <taxon>Chlorophyceae</taxon>
        <taxon>CS clade</taxon>
        <taxon>Chlamydomonadales</taxon>
        <taxon>Astrephomenaceae</taxon>
        <taxon>Astrephomene</taxon>
    </lineage>
</organism>
<dbReference type="EMBL" id="BMAR01000011">
    <property type="protein sequence ID" value="GFR45896.1"/>
    <property type="molecule type" value="Genomic_DNA"/>
</dbReference>
<dbReference type="Proteomes" id="UP001054857">
    <property type="component" value="Unassembled WGS sequence"/>
</dbReference>
<name>A0AAD3DPY2_9CHLO</name>
<proteinExistence type="predicted"/>
<gene>
    <name evidence="1" type="ORF">Agub_g7352</name>
</gene>
<evidence type="ECO:0000313" key="2">
    <source>
        <dbReference type="Proteomes" id="UP001054857"/>
    </source>
</evidence>
<protein>
    <submittedName>
        <fullName evidence="1">Uncharacterized protein</fullName>
    </submittedName>
</protein>
<sequence>PPDPAVAAAKQSAAGGFVVPNNAASEAIIRQLREHHGKMTSDLQRRVQSSEARATMAEEQLAALQSYMAKASVSYQKEIVRLRAVIGQMEVSMGVKQGSYLNLNPLEGSSAGGFGGPGGAAALRPAAEVLEEMKERGA</sequence>
<keyword evidence="2" id="KW-1185">Reference proteome</keyword>
<feature type="non-terminal residue" evidence="1">
    <location>
        <position position="1"/>
    </location>
</feature>